<evidence type="ECO:0000256" key="1">
    <source>
        <dbReference type="RuleBase" id="RU003509"/>
    </source>
</evidence>
<evidence type="ECO:0000313" key="2">
    <source>
        <dbReference type="EMBL" id="PLZ91211.1"/>
    </source>
</evidence>
<dbReference type="Gene3D" id="2.40.30.220">
    <property type="entry name" value="Photosystem II Psb28"/>
    <property type="match status" value="1"/>
</dbReference>
<dbReference type="Proteomes" id="UP000235036">
    <property type="component" value="Unassembled WGS sequence"/>
</dbReference>
<reference evidence="2 3" key="1">
    <citation type="submission" date="2017-08" db="EMBL/GenBank/DDBJ databases">
        <title>Genomes of Fischerella (Mastigocladus) sp. strains.</title>
        <authorList>
            <person name="Miller S.R."/>
        </authorList>
    </citation>
    <scope>NUCLEOTIDE SEQUENCE [LARGE SCALE GENOMIC DNA]</scope>
    <source>
        <strain evidence="2 3">CCMEE 5323</strain>
    </source>
</reference>
<dbReference type="RefSeq" id="WP_016870442.1">
    <property type="nucleotide sequence ID" value="NZ_CAWNVR010000273.1"/>
</dbReference>
<protein>
    <recommendedName>
        <fullName evidence="1">Photosystem II reaction center Psb28 protein</fullName>
    </recommendedName>
</protein>
<dbReference type="AlphaFoldDB" id="A0A2N6K4R2"/>
<comment type="caution">
    <text evidence="2">The sequence shown here is derived from an EMBL/GenBank/DDBJ whole genome shotgun (WGS) entry which is preliminary data.</text>
</comment>
<dbReference type="InterPro" id="IPR038676">
    <property type="entry name" value="Psb28_c1_sf"/>
</dbReference>
<keyword evidence="3" id="KW-1185">Reference proteome</keyword>
<organism evidence="2 3">
    <name type="scientific">Fischerella muscicola CCMEE 5323</name>
    <dbReference type="NCBI Taxonomy" id="2019572"/>
    <lineage>
        <taxon>Bacteria</taxon>
        <taxon>Bacillati</taxon>
        <taxon>Cyanobacteriota</taxon>
        <taxon>Cyanophyceae</taxon>
        <taxon>Nostocales</taxon>
        <taxon>Hapalosiphonaceae</taxon>
        <taxon>Fischerella</taxon>
    </lineage>
</organism>
<dbReference type="Pfam" id="PF03912">
    <property type="entry name" value="Psb28"/>
    <property type="match status" value="1"/>
</dbReference>
<keyword evidence="1" id="KW-0604">Photosystem II</keyword>
<sequence>MSTSTVSNVFSNNANLPVVFFTPGIPEEVSRISLKRDKRHNNQKVVTFIFAENSASTPIHTMEGWGEFVHSIDAMHLVDSEGEITVYPEDVAVSHVVDGFRTSEVAISFHVAEDNWNRVMRFLRCYATSQGMAYTETSN</sequence>
<comment type="similarity">
    <text evidence="1">Belongs to the Psb28 family.</text>
</comment>
<accession>A0A2N6K4R2</accession>
<dbReference type="GO" id="GO:0015979">
    <property type="term" value="P:photosynthesis"/>
    <property type="evidence" value="ECO:0007669"/>
    <property type="project" value="UniProtKB-KW"/>
</dbReference>
<proteinExistence type="inferred from homology"/>
<keyword evidence="1" id="KW-0602">Photosynthesis</keyword>
<dbReference type="GO" id="GO:0009654">
    <property type="term" value="C:photosystem II oxygen evolving complex"/>
    <property type="evidence" value="ECO:0007669"/>
    <property type="project" value="InterPro"/>
</dbReference>
<gene>
    <name evidence="2" type="ORF">CEN44_09090</name>
</gene>
<dbReference type="EMBL" id="NRQW01000186">
    <property type="protein sequence ID" value="PLZ91211.1"/>
    <property type="molecule type" value="Genomic_DNA"/>
</dbReference>
<evidence type="ECO:0000313" key="3">
    <source>
        <dbReference type="Proteomes" id="UP000235036"/>
    </source>
</evidence>
<dbReference type="InterPro" id="IPR005610">
    <property type="entry name" value="PSII_Psb28_class-1"/>
</dbReference>
<name>A0A2N6K4R2_FISMU</name>